<proteinExistence type="inferred from homology"/>
<dbReference type="InterPro" id="IPR032312">
    <property type="entry name" value="LacZ_4"/>
</dbReference>
<dbReference type="Gene3D" id="2.60.120.260">
    <property type="entry name" value="Galactose-binding domain-like"/>
    <property type="match status" value="1"/>
</dbReference>
<dbReference type="InterPro" id="IPR011013">
    <property type="entry name" value="Gal_mutarotase_sf_dom"/>
</dbReference>
<dbReference type="InterPro" id="IPR006101">
    <property type="entry name" value="Glyco_hydro_2"/>
</dbReference>
<dbReference type="SUPFAM" id="SSF51445">
    <property type="entry name" value="(Trans)glycosidases"/>
    <property type="match status" value="1"/>
</dbReference>
<dbReference type="GO" id="GO:0009341">
    <property type="term" value="C:beta-galactosidase complex"/>
    <property type="evidence" value="ECO:0007669"/>
    <property type="project" value="InterPro"/>
</dbReference>
<dbReference type="InterPro" id="IPR013783">
    <property type="entry name" value="Ig-like_fold"/>
</dbReference>
<evidence type="ECO:0000256" key="3">
    <source>
        <dbReference type="ARBA" id="ARBA00012756"/>
    </source>
</evidence>
<dbReference type="Gene3D" id="2.60.40.10">
    <property type="entry name" value="Immunoglobulins"/>
    <property type="match status" value="2"/>
</dbReference>
<dbReference type="AlphaFoldDB" id="A0A7X2NNF2"/>
<dbReference type="GO" id="GO:0030246">
    <property type="term" value="F:carbohydrate binding"/>
    <property type="evidence" value="ECO:0007669"/>
    <property type="project" value="InterPro"/>
</dbReference>
<dbReference type="RefSeq" id="WP_154473513.1">
    <property type="nucleotide sequence ID" value="NZ_VUMD01000018.1"/>
</dbReference>
<keyword evidence="6 8" id="KW-0326">Glycosidase</keyword>
<reference evidence="10 11" key="1">
    <citation type="submission" date="2019-08" db="EMBL/GenBank/DDBJ databases">
        <title>In-depth cultivation of the pig gut microbiome towards novel bacterial diversity and tailored functional studies.</title>
        <authorList>
            <person name="Wylensek D."/>
            <person name="Hitch T.C.A."/>
            <person name="Clavel T."/>
        </authorList>
    </citation>
    <scope>NUCLEOTIDE SEQUENCE [LARGE SCALE GENOMIC DNA]</scope>
    <source>
        <strain evidence="10 11">WCA-389-WT-23D1</strain>
    </source>
</reference>
<dbReference type="InterPro" id="IPR008979">
    <property type="entry name" value="Galactose-bd-like_sf"/>
</dbReference>
<dbReference type="InterPro" id="IPR004199">
    <property type="entry name" value="B-gal_small/dom_5"/>
</dbReference>
<keyword evidence="5 8" id="KW-0378">Hydrolase</keyword>
<dbReference type="InterPro" id="IPR014718">
    <property type="entry name" value="GH-type_carb-bd"/>
</dbReference>
<evidence type="ECO:0000259" key="9">
    <source>
        <dbReference type="SMART" id="SM01038"/>
    </source>
</evidence>
<dbReference type="SUPFAM" id="SSF74650">
    <property type="entry name" value="Galactose mutarotase-like"/>
    <property type="match status" value="1"/>
</dbReference>
<dbReference type="PANTHER" id="PTHR46323:SF2">
    <property type="entry name" value="BETA-GALACTOSIDASE"/>
    <property type="match status" value="1"/>
</dbReference>
<comment type="caution">
    <text evidence="10">The sequence shown here is derived from an EMBL/GenBank/DDBJ whole genome shotgun (WGS) entry which is preliminary data.</text>
</comment>
<dbReference type="EMBL" id="VUMD01000018">
    <property type="protein sequence ID" value="MSS38067.1"/>
    <property type="molecule type" value="Genomic_DNA"/>
</dbReference>
<dbReference type="InterPro" id="IPR023232">
    <property type="entry name" value="Glyco_hydro_2_AS"/>
</dbReference>
<gene>
    <name evidence="10" type="ORF">FYJ39_16370</name>
</gene>
<dbReference type="Pfam" id="PF02837">
    <property type="entry name" value="Glyco_hydro_2_N"/>
    <property type="match status" value="1"/>
</dbReference>
<dbReference type="Pfam" id="PF02929">
    <property type="entry name" value="Bgal_small_N"/>
    <property type="match status" value="1"/>
</dbReference>
<evidence type="ECO:0000313" key="10">
    <source>
        <dbReference type="EMBL" id="MSS38067.1"/>
    </source>
</evidence>
<sequence>MIVPRYYEDPHVLHENTMPNRSYYIPASKAMYSLIEQRNLSDRFQLLNGLWHFKYYDSIYNVQEEFFQTGFDVSGFDRIPVPGVWQNEGYGTHQYTNIRYPFPFDPPYVPQNNPCGAYVNDFTYHKCKEAPRAYLNFEGVDSCFYVWLNGSYIGYSQVSHSTSEFDVTDALTEGTNRIAVLVLKWCDGSYMEDQDKFRMSGIFRDVYILHRPEQMIFDYFIKTTYTDKLAAVNAEIHYLQNLVPARVSIYDKEGGLVGTQKITDSIEASGSVNVKFDIPNPILWNTEQPYLYTIIFETPDEVIVDRLGIREIYIEHNIVHFNGKPIVFRGVNRHDSDPVTGFVINTGQMKKDLSLMKQHNFNAIRSSHYPNCPCFYQLCDEYGFLVINEADNESHGPSEIYFKDNSFTNKSKHWNEPISDNPEFIEATLDRVQRCVQRDKNRPCIVIWSMGNECAYGCTFEEALKWTKTFDETRLTHYESARYHSDKRNYDFSNIDLFSRMYPSFEDINDYLNNDPDKPFILIEYCHAMGNGPGDLEDYFQLFHKHKLMCGGFVWEWCDHAILHGKTPDGRSVYYYGGDHGEEVHDCNFCVDGLVFPDRRPHTGLLEYKNVYRPVRALSYYKEQLTFHNYLDFTNTEDYIRMKYEVSCDGTVLEEGELPTPSIEPQQSSVIAFPLSYPERGETFLKIYYYSSKAAPLVPEGTLLGFDELPLKNKDSRNQIALQALEQFGQSQNEILVAENDAFVFLTGQNFQYSLDKRTGLFTRLTWGGIQQLSQPMEINIWRAPTDNDMTIKQEWYRARYDKTSVRAYSTILEQKNNQVHIHCQMSLSSDTIQRILDMDTIWSVDGDGSISLSMKVKRRPEFPMLPRFGLRLFLNKALVNVQYYGMGPMESYCDKHQASSHGIYSAKVTNLHEDYIKPQENGSHWDCSYVILEGDTAQFGAFSEKAFSFNASVYTQEELTAKKHNYELKTCNSTVLCLDYAQNGIGSNSCGPALLQQYRFEQREFDFEITLFPYNNLSLWYN</sequence>
<evidence type="ECO:0000256" key="7">
    <source>
        <dbReference type="ARBA" id="ARBA00032230"/>
    </source>
</evidence>
<dbReference type="GO" id="GO:0005990">
    <property type="term" value="P:lactose catabolic process"/>
    <property type="evidence" value="ECO:0007669"/>
    <property type="project" value="TreeGrafter"/>
</dbReference>
<protein>
    <recommendedName>
        <fullName evidence="4 8">Beta-galactosidase</fullName>
        <ecNumber evidence="3 8">3.2.1.23</ecNumber>
    </recommendedName>
    <alternativeName>
        <fullName evidence="7 8">Lactase</fullName>
    </alternativeName>
</protein>
<dbReference type="PRINTS" id="PR00132">
    <property type="entry name" value="GLHYDRLASE2"/>
</dbReference>
<dbReference type="Pfam" id="PF16353">
    <property type="entry name" value="LacZ_4"/>
    <property type="match status" value="1"/>
</dbReference>
<dbReference type="InterPro" id="IPR006102">
    <property type="entry name" value="Ig-like_GH2"/>
</dbReference>
<comment type="catalytic activity">
    <reaction evidence="1 8">
        <text>Hydrolysis of terminal non-reducing beta-D-galactose residues in beta-D-galactosides.</text>
        <dbReference type="EC" id="3.2.1.23"/>
    </reaction>
</comment>
<dbReference type="PANTHER" id="PTHR46323">
    <property type="entry name" value="BETA-GALACTOSIDASE"/>
    <property type="match status" value="1"/>
</dbReference>
<keyword evidence="11" id="KW-1185">Reference proteome</keyword>
<evidence type="ECO:0000256" key="5">
    <source>
        <dbReference type="ARBA" id="ARBA00022801"/>
    </source>
</evidence>
<dbReference type="InterPro" id="IPR006103">
    <property type="entry name" value="Glyco_hydro_2_cat"/>
</dbReference>
<feature type="domain" description="Beta galactosidase small chain/" evidence="9">
    <location>
        <begin position="745"/>
        <end position="1013"/>
    </location>
</feature>
<accession>A0A7X2NNF2</accession>
<dbReference type="SUPFAM" id="SSF49303">
    <property type="entry name" value="beta-Galactosidase/glucuronidase domain"/>
    <property type="match status" value="2"/>
</dbReference>
<dbReference type="EC" id="3.2.1.23" evidence="3 8"/>
<evidence type="ECO:0000256" key="8">
    <source>
        <dbReference type="RuleBase" id="RU361154"/>
    </source>
</evidence>
<dbReference type="Gene3D" id="3.20.20.80">
    <property type="entry name" value="Glycosidases"/>
    <property type="match status" value="1"/>
</dbReference>
<comment type="similarity">
    <text evidence="2 8">Belongs to the glycosyl hydrolase 2 family.</text>
</comment>
<dbReference type="InterPro" id="IPR023230">
    <property type="entry name" value="Glyco_hydro_2_CS"/>
</dbReference>
<dbReference type="Pfam" id="PF00703">
    <property type="entry name" value="Glyco_hydro_2"/>
    <property type="match status" value="1"/>
</dbReference>
<dbReference type="InterPro" id="IPR017853">
    <property type="entry name" value="GH"/>
</dbReference>
<dbReference type="Proteomes" id="UP000429958">
    <property type="component" value="Unassembled WGS sequence"/>
</dbReference>
<organism evidence="10 11">
    <name type="scientific">Clostridium porci</name>
    <dbReference type="NCBI Taxonomy" id="2605778"/>
    <lineage>
        <taxon>Bacteria</taxon>
        <taxon>Bacillati</taxon>
        <taxon>Bacillota</taxon>
        <taxon>Clostridia</taxon>
        <taxon>Eubacteriales</taxon>
        <taxon>Clostridiaceae</taxon>
        <taxon>Clostridium</taxon>
    </lineage>
</organism>
<dbReference type="GO" id="GO:0004565">
    <property type="term" value="F:beta-galactosidase activity"/>
    <property type="evidence" value="ECO:0007669"/>
    <property type="project" value="UniProtKB-EC"/>
</dbReference>
<dbReference type="PROSITE" id="PS00608">
    <property type="entry name" value="GLYCOSYL_HYDROL_F2_2"/>
    <property type="match status" value="1"/>
</dbReference>
<dbReference type="SMART" id="SM01038">
    <property type="entry name" value="Bgal_small_N"/>
    <property type="match status" value="1"/>
</dbReference>
<dbReference type="Pfam" id="PF02836">
    <property type="entry name" value="Glyco_hydro_2_C"/>
    <property type="match status" value="1"/>
</dbReference>
<evidence type="ECO:0000256" key="4">
    <source>
        <dbReference type="ARBA" id="ARBA00013303"/>
    </source>
</evidence>
<evidence type="ECO:0000313" key="11">
    <source>
        <dbReference type="Proteomes" id="UP000429958"/>
    </source>
</evidence>
<dbReference type="Gene3D" id="2.70.98.10">
    <property type="match status" value="1"/>
</dbReference>
<dbReference type="SUPFAM" id="SSF49785">
    <property type="entry name" value="Galactose-binding domain-like"/>
    <property type="match status" value="1"/>
</dbReference>
<dbReference type="InterPro" id="IPR050347">
    <property type="entry name" value="Bact_Beta-galactosidase"/>
</dbReference>
<dbReference type="InterPro" id="IPR006104">
    <property type="entry name" value="Glyco_hydro_2_N"/>
</dbReference>
<dbReference type="PROSITE" id="PS00719">
    <property type="entry name" value="GLYCOSYL_HYDROL_F2_1"/>
    <property type="match status" value="1"/>
</dbReference>
<name>A0A7X2NNF2_9CLOT</name>
<dbReference type="InterPro" id="IPR036156">
    <property type="entry name" value="Beta-gal/glucu_dom_sf"/>
</dbReference>
<evidence type="ECO:0000256" key="1">
    <source>
        <dbReference type="ARBA" id="ARBA00001412"/>
    </source>
</evidence>
<evidence type="ECO:0000256" key="6">
    <source>
        <dbReference type="ARBA" id="ARBA00023295"/>
    </source>
</evidence>
<evidence type="ECO:0000256" key="2">
    <source>
        <dbReference type="ARBA" id="ARBA00007401"/>
    </source>
</evidence>